<evidence type="ECO:0000256" key="6">
    <source>
        <dbReference type="PROSITE-ProRule" id="PRU00169"/>
    </source>
</evidence>
<evidence type="ECO:0000256" key="1">
    <source>
        <dbReference type="ARBA" id="ARBA00022553"/>
    </source>
</evidence>
<accession>E1JS78</accession>
<gene>
    <name evidence="8" type="ORF">DesfrDRAFT_0477</name>
</gene>
<evidence type="ECO:0000256" key="5">
    <source>
        <dbReference type="ARBA" id="ARBA00023163"/>
    </source>
</evidence>
<keyword evidence="5" id="KW-0804">Transcription</keyword>
<dbReference type="PANTHER" id="PTHR48111">
    <property type="entry name" value="REGULATOR OF RPOS"/>
    <property type="match status" value="1"/>
</dbReference>
<dbReference type="Proteomes" id="UP000006250">
    <property type="component" value="Unassembled WGS sequence"/>
</dbReference>
<evidence type="ECO:0000256" key="3">
    <source>
        <dbReference type="ARBA" id="ARBA00023015"/>
    </source>
</evidence>
<dbReference type="InterPro" id="IPR011006">
    <property type="entry name" value="CheY-like_superfamily"/>
</dbReference>
<dbReference type="STRING" id="596151.DesfrDRAFT_0477"/>
<dbReference type="Pfam" id="PF00072">
    <property type="entry name" value="Response_reg"/>
    <property type="match status" value="1"/>
</dbReference>
<dbReference type="EMBL" id="AECZ01000002">
    <property type="protein sequence ID" value="EFL52847.1"/>
    <property type="molecule type" value="Genomic_DNA"/>
</dbReference>
<evidence type="ECO:0000256" key="4">
    <source>
        <dbReference type="ARBA" id="ARBA00023125"/>
    </source>
</evidence>
<dbReference type="OrthoDB" id="9800029at2"/>
<dbReference type="GO" id="GO:0032993">
    <property type="term" value="C:protein-DNA complex"/>
    <property type="evidence" value="ECO:0007669"/>
    <property type="project" value="TreeGrafter"/>
</dbReference>
<dbReference type="CDD" id="cd00156">
    <property type="entry name" value="REC"/>
    <property type="match status" value="1"/>
</dbReference>
<dbReference type="GO" id="GO:0000156">
    <property type="term" value="F:phosphorelay response regulator activity"/>
    <property type="evidence" value="ECO:0007669"/>
    <property type="project" value="TreeGrafter"/>
</dbReference>
<dbReference type="SMART" id="SM00448">
    <property type="entry name" value="REC"/>
    <property type="match status" value="1"/>
</dbReference>
<name>E1JS78_SOLFR</name>
<dbReference type="GO" id="GO:0000976">
    <property type="term" value="F:transcription cis-regulatory region binding"/>
    <property type="evidence" value="ECO:0007669"/>
    <property type="project" value="TreeGrafter"/>
</dbReference>
<dbReference type="Gene3D" id="3.40.50.2300">
    <property type="match status" value="1"/>
</dbReference>
<dbReference type="InterPro" id="IPR001789">
    <property type="entry name" value="Sig_transdc_resp-reg_receiver"/>
</dbReference>
<keyword evidence="3" id="KW-0805">Transcription regulation</keyword>
<feature type="modified residue" description="4-aspartylphosphate" evidence="6">
    <location>
        <position position="51"/>
    </location>
</feature>
<protein>
    <submittedName>
        <fullName evidence="8">Response regulator receiver protein</fullName>
    </submittedName>
</protein>
<dbReference type="PROSITE" id="PS50110">
    <property type="entry name" value="RESPONSE_REGULATORY"/>
    <property type="match status" value="1"/>
</dbReference>
<reference evidence="8 9" key="1">
    <citation type="submission" date="2010-08" db="EMBL/GenBank/DDBJ databases">
        <title>The draft genome of Desulfovibrio fructosovorans JJ.</title>
        <authorList>
            <consortium name="US DOE Joint Genome Institute (JGI-PGF)"/>
            <person name="Lucas S."/>
            <person name="Copeland A."/>
            <person name="Lapidus A."/>
            <person name="Cheng J.-F."/>
            <person name="Bruce D."/>
            <person name="Goodwin L."/>
            <person name="Pitluck S."/>
            <person name="Land M.L."/>
            <person name="Hauser L."/>
            <person name="Chang Y.-J."/>
            <person name="Jeffries C."/>
            <person name="Wall J.D."/>
            <person name="Stahl D.A."/>
            <person name="Arkin A.P."/>
            <person name="Dehal P."/>
            <person name="Stolyar S.M."/>
            <person name="Hazen T.C."/>
            <person name="Woyke T.J."/>
        </authorList>
    </citation>
    <scope>NUCLEOTIDE SEQUENCE [LARGE SCALE GENOMIC DNA]</scope>
    <source>
        <strain evidence="8 9">JJ</strain>
    </source>
</reference>
<dbReference type="InterPro" id="IPR039420">
    <property type="entry name" value="WalR-like"/>
</dbReference>
<evidence type="ECO:0000259" key="7">
    <source>
        <dbReference type="PROSITE" id="PS50110"/>
    </source>
</evidence>
<keyword evidence="2" id="KW-0902">Two-component regulatory system</keyword>
<evidence type="ECO:0000256" key="2">
    <source>
        <dbReference type="ARBA" id="ARBA00023012"/>
    </source>
</evidence>
<evidence type="ECO:0000313" key="8">
    <source>
        <dbReference type="EMBL" id="EFL52847.1"/>
    </source>
</evidence>
<dbReference type="RefSeq" id="WP_005990741.1">
    <property type="nucleotide sequence ID" value="NZ_AECZ01000002.1"/>
</dbReference>
<sequence>MRILLVDDEKELVSALAERLNLRGIEAAYATDGDEASDKVRAGAYDLAVLDMKMPGLSGLDLKKKLQRLRPGMRFIFMTGHGSEEDFRAGSAEAAGYLVKPVRIDDLIAAINTALAGGQG</sequence>
<dbReference type="GO" id="GO:0006355">
    <property type="term" value="P:regulation of DNA-templated transcription"/>
    <property type="evidence" value="ECO:0007669"/>
    <property type="project" value="TreeGrafter"/>
</dbReference>
<feature type="domain" description="Response regulatory" evidence="7">
    <location>
        <begin position="2"/>
        <end position="115"/>
    </location>
</feature>
<comment type="caution">
    <text evidence="8">The sequence shown here is derived from an EMBL/GenBank/DDBJ whole genome shotgun (WGS) entry which is preliminary data.</text>
</comment>
<dbReference type="AlphaFoldDB" id="E1JS78"/>
<evidence type="ECO:0000313" key="9">
    <source>
        <dbReference type="Proteomes" id="UP000006250"/>
    </source>
</evidence>
<proteinExistence type="predicted"/>
<dbReference type="eggNOG" id="COG0745">
    <property type="taxonomic scope" value="Bacteria"/>
</dbReference>
<keyword evidence="4" id="KW-0238">DNA-binding</keyword>
<dbReference type="PANTHER" id="PTHR48111:SF1">
    <property type="entry name" value="TWO-COMPONENT RESPONSE REGULATOR ORR33"/>
    <property type="match status" value="1"/>
</dbReference>
<dbReference type="SUPFAM" id="SSF52172">
    <property type="entry name" value="CheY-like"/>
    <property type="match status" value="1"/>
</dbReference>
<organism evidence="8 9">
    <name type="scientific">Solidesulfovibrio fructosivorans JJ]</name>
    <dbReference type="NCBI Taxonomy" id="596151"/>
    <lineage>
        <taxon>Bacteria</taxon>
        <taxon>Pseudomonadati</taxon>
        <taxon>Thermodesulfobacteriota</taxon>
        <taxon>Desulfovibrionia</taxon>
        <taxon>Desulfovibrionales</taxon>
        <taxon>Desulfovibrionaceae</taxon>
        <taxon>Solidesulfovibrio</taxon>
    </lineage>
</organism>
<keyword evidence="9" id="KW-1185">Reference proteome</keyword>
<dbReference type="GO" id="GO:0005829">
    <property type="term" value="C:cytosol"/>
    <property type="evidence" value="ECO:0007669"/>
    <property type="project" value="TreeGrafter"/>
</dbReference>
<keyword evidence="1 6" id="KW-0597">Phosphoprotein</keyword>